<evidence type="ECO:0000313" key="2">
    <source>
        <dbReference type="Proteomes" id="UP001161422"/>
    </source>
</evidence>
<sequence>MWVVKIAKHQRFGRTSVNTSRLESFLQTRLLAKITLVDGFGLRVYIAHLIRTSGNTVLTPNAFELIDSNDSGIWVSIGGACGAHSDTRGVFTVLTTDPLKPIERRIPTAIWAGSANAQPRHRLRYLVGLAAGL</sequence>
<dbReference type="AlphaFoldDB" id="A0AA37RUK5"/>
<evidence type="ECO:0000313" key="1">
    <source>
        <dbReference type="EMBL" id="GLP95433.1"/>
    </source>
</evidence>
<proteinExistence type="predicted"/>
<name>A0AA37RUK5_9GAMM</name>
<organism evidence="1 2">
    <name type="scientific">Paraferrimonas sedimenticola</name>
    <dbReference type="NCBI Taxonomy" id="375674"/>
    <lineage>
        <taxon>Bacteria</taxon>
        <taxon>Pseudomonadati</taxon>
        <taxon>Pseudomonadota</taxon>
        <taxon>Gammaproteobacteria</taxon>
        <taxon>Alteromonadales</taxon>
        <taxon>Ferrimonadaceae</taxon>
        <taxon>Paraferrimonas</taxon>
    </lineage>
</organism>
<reference evidence="1" key="1">
    <citation type="journal article" date="2014" name="Int. J. Syst. Evol. Microbiol.">
        <title>Complete genome sequence of Corynebacterium casei LMG S-19264T (=DSM 44701T), isolated from a smear-ripened cheese.</title>
        <authorList>
            <consortium name="US DOE Joint Genome Institute (JGI-PGF)"/>
            <person name="Walter F."/>
            <person name="Albersmeier A."/>
            <person name="Kalinowski J."/>
            <person name="Ruckert C."/>
        </authorList>
    </citation>
    <scope>NUCLEOTIDE SEQUENCE</scope>
    <source>
        <strain evidence="1">NBRC 101628</strain>
    </source>
</reference>
<dbReference type="EMBL" id="BSNC01000002">
    <property type="protein sequence ID" value="GLP95433.1"/>
    <property type="molecule type" value="Genomic_DNA"/>
</dbReference>
<comment type="caution">
    <text evidence="1">The sequence shown here is derived from an EMBL/GenBank/DDBJ whole genome shotgun (WGS) entry which is preliminary data.</text>
</comment>
<protein>
    <submittedName>
        <fullName evidence="1">Uncharacterized protein</fullName>
    </submittedName>
</protein>
<dbReference type="Proteomes" id="UP001161422">
    <property type="component" value="Unassembled WGS sequence"/>
</dbReference>
<gene>
    <name evidence="1" type="ORF">GCM10007895_07390</name>
</gene>
<reference evidence="1" key="2">
    <citation type="submission" date="2023-01" db="EMBL/GenBank/DDBJ databases">
        <title>Draft genome sequence of Paraferrimonas sedimenticola strain NBRC 101628.</title>
        <authorList>
            <person name="Sun Q."/>
            <person name="Mori K."/>
        </authorList>
    </citation>
    <scope>NUCLEOTIDE SEQUENCE</scope>
    <source>
        <strain evidence="1">NBRC 101628</strain>
    </source>
</reference>
<keyword evidence="2" id="KW-1185">Reference proteome</keyword>
<accession>A0AA37RUK5</accession>